<reference evidence="2 3" key="1">
    <citation type="submission" date="2021-03" db="EMBL/GenBank/DDBJ databases">
        <title>Genomic Encyclopedia of Type Strains, Phase IV (KMG-IV): sequencing the most valuable type-strain genomes for metagenomic binning, comparative biology and taxonomic classification.</title>
        <authorList>
            <person name="Goeker M."/>
        </authorList>
    </citation>
    <scope>NUCLEOTIDE SEQUENCE [LARGE SCALE GENOMIC DNA]</scope>
    <source>
        <strain evidence="2 3">DSM 26048</strain>
    </source>
</reference>
<evidence type="ECO:0000313" key="2">
    <source>
        <dbReference type="EMBL" id="MBP1991105.1"/>
    </source>
</evidence>
<dbReference type="PANTHER" id="PTHR41309">
    <property type="entry name" value="MEMBRANE PROTEIN-RELATED"/>
    <property type="match status" value="1"/>
</dbReference>
<sequence length="203" mass="23092">MLNLIRKDILILRYYFLFVVLYIAFFGFLLPTERSSLLLGILPTVMLTMFSCSLERKNKNLLFVGSLPISRKQIVSAKYSTLFVYLLIGLASGLLMMLINRYVLQREASFTGTDIGLTLGICFLFGSLFFPIYYWLGAKGSQIVIFIFVFLTIAASNLPKREIDWLPESQLATAWLFPVVGLLLLGLSFRLSLAIFRRKDMAT</sequence>
<dbReference type="RefSeq" id="WP_209971844.1">
    <property type="nucleotide sequence ID" value="NZ_JAGGLB010000007.1"/>
</dbReference>
<feature type="transmembrane region" description="Helical" evidence="1">
    <location>
        <begin position="115"/>
        <end position="136"/>
    </location>
</feature>
<evidence type="ECO:0000256" key="1">
    <source>
        <dbReference type="SAM" id="Phobius"/>
    </source>
</evidence>
<dbReference type="InterPro" id="IPR025699">
    <property type="entry name" value="ABC2_memb-like"/>
</dbReference>
<feature type="transmembrane region" description="Helical" evidence="1">
    <location>
        <begin position="82"/>
        <end position="103"/>
    </location>
</feature>
<proteinExistence type="predicted"/>
<dbReference type="Proteomes" id="UP001519287">
    <property type="component" value="Unassembled WGS sequence"/>
</dbReference>
<protein>
    <submittedName>
        <fullName evidence="2">ABC-type transport system involved in multi-copper enzyme maturation permease subunit</fullName>
    </submittedName>
</protein>
<feature type="transmembrane region" description="Helical" evidence="1">
    <location>
        <begin position="171"/>
        <end position="196"/>
    </location>
</feature>
<keyword evidence="1" id="KW-0472">Membrane</keyword>
<dbReference type="PANTHER" id="PTHR41309:SF2">
    <property type="entry name" value="MEMBRANE PROTEIN"/>
    <property type="match status" value="1"/>
</dbReference>
<name>A0ABS4IVJ2_9BACL</name>
<feature type="transmembrane region" description="Helical" evidence="1">
    <location>
        <begin position="12"/>
        <end position="30"/>
    </location>
</feature>
<accession>A0ABS4IVJ2</accession>
<organism evidence="2 3">
    <name type="scientific">Paenibacillus eucommiae</name>
    <dbReference type="NCBI Taxonomy" id="1355755"/>
    <lineage>
        <taxon>Bacteria</taxon>
        <taxon>Bacillati</taxon>
        <taxon>Bacillota</taxon>
        <taxon>Bacilli</taxon>
        <taxon>Bacillales</taxon>
        <taxon>Paenibacillaceae</taxon>
        <taxon>Paenibacillus</taxon>
    </lineage>
</organism>
<feature type="transmembrane region" description="Helical" evidence="1">
    <location>
        <begin position="36"/>
        <end position="54"/>
    </location>
</feature>
<gene>
    <name evidence="2" type="ORF">J2Z66_002712</name>
</gene>
<keyword evidence="1" id="KW-0812">Transmembrane</keyword>
<keyword evidence="3" id="KW-1185">Reference proteome</keyword>
<keyword evidence="1" id="KW-1133">Transmembrane helix</keyword>
<dbReference type="Pfam" id="PF13346">
    <property type="entry name" value="ABC2_membrane_5"/>
    <property type="match status" value="1"/>
</dbReference>
<comment type="caution">
    <text evidence="2">The sequence shown here is derived from an EMBL/GenBank/DDBJ whole genome shotgun (WGS) entry which is preliminary data.</text>
</comment>
<evidence type="ECO:0000313" key="3">
    <source>
        <dbReference type="Proteomes" id="UP001519287"/>
    </source>
</evidence>
<dbReference type="EMBL" id="JAGGLB010000007">
    <property type="protein sequence ID" value="MBP1991105.1"/>
    <property type="molecule type" value="Genomic_DNA"/>
</dbReference>
<feature type="transmembrane region" description="Helical" evidence="1">
    <location>
        <begin position="143"/>
        <end position="159"/>
    </location>
</feature>